<organism evidence="1">
    <name type="scientific">Graphocephala atropunctata</name>
    <dbReference type="NCBI Taxonomy" id="36148"/>
    <lineage>
        <taxon>Eukaryota</taxon>
        <taxon>Metazoa</taxon>
        <taxon>Ecdysozoa</taxon>
        <taxon>Arthropoda</taxon>
        <taxon>Hexapoda</taxon>
        <taxon>Insecta</taxon>
        <taxon>Pterygota</taxon>
        <taxon>Neoptera</taxon>
        <taxon>Paraneoptera</taxon>
        <taxon>Hemiptera</taxon>
        <taxon>Auchenorrhyncha</taxon>
        <taxon>Membracoidea</taxon>
        <taxon>Cicadellidae</taxon>
        <taxon>Cicadellinae</taxon>
        <taxon>Cicadellini</taxon>
        <taxon>Graphocephala</taxon>
    </lineage>
</organism>
<gene>
    <name evidence="1" type="ORF">g.17240</name>
</gene>
<proteinExistence type="predicted"/>
<reference evidence="1" key="1">
    <citation type="submission" date="2015-11" db="EMBL/GenBank/DDBJ databases">
        <title>De novo transcriptome assembly of four potential Pierce s Disease insect vectors from Arizona vineyards.</title>
        <authorList>
            <person name="Tassone E.E."/>
        </authorList>
    </citation>
    <scope>NUCLEOTIDE SEQUENCE</scope>
</reference>
<dbReference type="AlphaFoldDB" id="A0A1B6MRR3"/>
<accession>A0A1B6MRR3</accession>
<evidence type="ECO:0000313" key="1">
    <source>
        <dbReference type="EMBL" id="JAT38637.1"/>
    </source>
</evidence>
<feature type="non-terminal residue" evidence="1">
    <location>
        <position position="120"/>
    </location>
</feature>
<sequence length="120" mass="14113">MSSNNLRRISQSLKYLVSSFQRQCMPSSKNLNFLKCNTRFKVEGNHFSNSFQSQKVCFNCEQQHQYNRSLGQRRYVPLNTKLTFVTAAGIFSFFQTKEDEEESELIMTIKRAVLMIQHDE</sequence>
<protein>
    <submittedName>
        <fullName evidence="1">Uncharacterized protein</fullName>
    </submittedName>
</protein>
<name>A0A1B6MRR3_9HEMI</name>
<dbReference type="EMBL" id="GEBQ01001340">
    <property type="protein sequence ID" value="JAT38637.1"/>
    <property type="molecule type" value="Transcribed_RNA"/>
</dbReference>